<feature type="transmembrane region" description="Helical" evidence="1">
    <location>
        <begin position="105"/>
        <end position="125"/>
    </location>
</feature>
<keyword evidence="1" id="KW-0472">Membrane</keyword>
<keyword evidence="1" id="KW-0812">Transmembrane</keyword>
<organism evidence="2 3">
    <name type="scientific">Lithospermum erythrorhizon</name>
    <name type="common">Purple gromwell</name>
    <name type="synonym">Lithospermum officinale var. erythrorhizon</name>
    <dbReference type="NCBI Taxonomy" id="34254"/>
    <lineage>
        <taxon>Eukaryota</taxon>
        <taxon>Viridiplantae</taxon>
        <taxon>Streptophyta</taxon>
        <taxon>Embryophyta</taxon>
        <taxon>Tracheophyta</taxon>
        <taxon>Spermatophyta</taxon>
        <taxon>Magnoliopsida</taxon>
        <taxon>eudicotyledons</taxon>
        <taxon>Gunneridae</taxon>
        <taxon>Pentapetalae</taxon>
        <taxon>asterids</taxon>
        <taxon>lamiids</taxon>
        <taxon>Boraginales</taxon>
        <taxon>Boraginaceae</taxon>
        <taxon>Boraginoideae</taxon>
        <taxon>Lithospermeae</taxon>
        <taxon>Lithospermum</taxon>
    </lineage>
</organism>
<gene>
    <name evidence="2" type="ORF">LIER_22302</name>
</gene>
<evidence type="ECO:0000256" key="1">
    <source>
        <dbReference type="SAM" id="Phobius"/>
    </source>
</evidence>
<protein>
    <submittedName>
        <fullName evidence="2">Uncharacterized protein</fullName>
    </submittedName>
</protein>
<evidence type="ECO:0000313" key="3">
    <source>
        <dbReference type="Proteomes" id="UP001454036"/>
    </source>
</evidence>
<dbReference type="EMBL" id="BAABME010006058">
    <property type="protein sequence ID" value="GAA0167348.1"/>
    <property type="molecule type" value="Genomic_DNA"/>
</dbReference>
<keyword evidence="3" id="KW-1185">Reference proteome</keyword>
<comment type="caution">
    <text evidence="2">The sequence shown here is derived from an EMBL/GenBank/DDBJ whole genome shotgun (WGS) entry which is preliminary data.</text>
</comment>
<evidence type="ECO:0000313" key="2">
    <source>
        <dbReference type="EMBL" id="GAA0167348.1"/>
    </source>
</evidence>
<dbReference type="AlphaFoldDB" id="A0AAV3QUN7"/>
<reference evidence="2 3" key="1">
    <citation type="submission" date="2024-01" db="EMBL/GenBank/DDBJ databases">
        <title>The complete chloroplast genome sequence of Lithospermum erythrorhizon: insights into the phylogenetic relationship among Boraginaceae species and the maternal lineages of purple gromwells.</title>
        <authorList>
            <person name="Okada T."/>
            <person name="Watanabe K."/>
        </authorList>
    </citation>
    <scope>NUCLEOTIDE SEQUENCE [LARGE SCALE GENOMIC DNA]</scope>
</reference>
<dbReference type="Proteomes" id="UP001454036">
    <property type="component" value="Unassembled WGS sequence"/>
</dbReference>
<accession>A0AAV3QUN7</accession>
<keyword evidence="1" id="KW-1133">Transmembrane helix</keyword>
<feature type="transmembrane region" description="Helical" evidence="1">
    <location>
        <begin position="12"/>
        <end position="32"/>
    </location>
</feature>
<name>A0AAV3QUN7_LITER</name>
<proteinExistence type="predicted"/>
<sequence length="127" mass="14551">MFVVYLVSTLSFQSIITFSVLLGALHPLVLVLDPEEAFIITYSQFLANKSLALILDICRFGLARNNLPTIDRVQMRRILHQFFGAWNESMSCHLPWHTLMNQIEVHINFSMLILTLLSSVTFFFATS</sequence>